<evidence type="ECO:0000313" key="31">
    <source>
        <dbReference type="EMBL" id="ADM78646.1"/>
    </source>
</evidence>
<dbReference type="EMBL" id="HM203383">
    <property type="protein sequence ID" value="ADM78633.1"/>
    <property type="molecule type" value="mRNA"/>
</dbReference>
<feature type="non-terminal residue" evidence="1">
    <location>
        <position position="1"/>
    </location>
</feature>
<evidence type="ECO:0000313" key="11">
    <source>
        <dbReference type="EMBL" id="ADM78626.1"/>
    </source>
</evidence>
<evidence type="ECO:0000313" key="16">
    <source>
        <dbReference type="EMBL" id="ADM78631.1"/>
    </source>
</evidence>
<evidence type="ECO:0000313" key="34">
    <source>
        <dbReference type="EMBL" id="ADM78649.1"/>
    </source>
</evidence>
<dbReference type="EMBL" id="HM203366">
    <property type="protein sequence ID" value="ADM78616.1"/>
    <property type="molecule type" value="mRNA"/>
</dbReference>
<evidence type="ECO:0000313" key="29">
    <source>
        <dbReference type="EMBL" id="ADM78644.1"/>
    </source>
</evidence>
<dbReference type="EMBL" id="HM203381">
    <property type="protein sequence ID" value="ADM78631.1"/>
    <property type="molecule type" value="mRNA"/>
</dbReference>
<evidence type="ECO:0000313" key="5">
    <source>
        <dbReference type="EMBL" id="ADM78620.1"/>
    </source>
</evidence>
<dbReference type="EMBL" id="HM203367">
    <property type="protein sequence ID" value="ADM78617.1"/>
    <property type="molecule type" value="mRNA"/>
</dbReference>
<sequence>ICNIDMFAGEYHGISWLFTRIGKLSRLFTL</sequence>
<dbReference type="EMBL" id="HM203378">
    <property type="protein sequence ID" value="ADM78628.1"/>
    <property type="molecule type" value="mRNA"/>
</dbReference>
<evidence type="ECO:0000313" key="36">
    <source>
        <dbReference type="EMBL" id="ADM78651.1"/>
    </source>
</evidence>
<proteinExistence type="evidence at transcript level"/>
<dbReference type="EMBL" id="HM203394">
    <property type="protein sequence ID" value="ADM78644.1"/>
    <property type="molecule type" value="mRNA"/>
</dbReference>
<dbReference type="EMBL" id="HM203370">
    <property type="protein sequence ID" value="ADM78620.1"/>
    <property type="molecule type" value="mRNA"/>
</dbReference>
<dbReference type="EMBL" id="HM203388">
    <property type="protein sequence ID" value="ADM78638.1"/>
    <property type="molecule type" value="mRNA"/>
</dbReference>
<dbReference type="EMBL" id="HM203384">
    <property type="protein sequence ID" value="ADM78634.1"/>
    <property type="molecule type" value="mRNA"/>
</dbReference>
<dbReference type="EMBL" id="HM203399">
    <property type="protein sequence ID" value="ADM78649.1"/>
    <property type="molecule type" value="mRNA"/>
</dbReference>
<dbReference type="EMBL" id="HM203398">
    <property type="protein sequence ID" value="ADM78648.1"/>
    <property type="molecule type" value="mRNA"/>
</dbReference>
<evidence type="ECO:0000313" key="20">
    <source>
        <dbReference type="EMBL" id="ADM78635.1"/>
    </source>
</evidence>
<dbReference type="EMBL" id="HM203391">
    <property type="protein sequence ID" value="ADM78641.1"/>
    <property type="molecule type" value="mRNA"/>
</dbReference>
<evidence type="ECO:0000313" key="33">
    <source>
        <dbReference type="EMBL" id="ADM78648.1"/>
    </source>
</evidence>
<dbReference type="EMBL" id="HM203397">
    <property type="protein sequence ID" value="ADM78647.1"/>
    <property type="molecule type" value="mRNA"/>
</dbReference>
<evidence type="ECO:0000313" key="26">
    <source>
        <dbReference type="EMBL" id="ADM78641.1"/>
    </source>
</evidence>
<evidence type="ECO:0000313" key="32">
    <source>
        <dbReference type="EMBL" id="ADM78647.1"/>
    </source>
</evidence>
<dbReference type="EMBL" id="HM203375">
    <property type="protein sequence ID" value="ADM78625.1"/>
    <property type="molecule type" value="mRNA"/>
</dbReference>
<dbReference type="EMBL" id="HM203376">
    <property type="protein sequence ID" value="ADM78626.1"/>
    <property type="molecule type" value="mRNA"/>
</dbReference>
<evidence type="ECO:0000313" key="24">
    <source>
        <dbReference type="EMBL" id="ADM78639.1"/>
    </source>
</evidence>
<dbReference type="EMBL" id="HM203387">
    <property type="protein sequence ID" value="ADM78637.1"/>
    <property type="molecule type" value="mRNA"/>
</dbReference>
<evidence type="ECO:0000313" key="28">
    <source>
        <dbReference type="EMBL" id="ADM78643.1"/>
    </source>
</evidence>
<evidence type="ECO:0000313" key="15">
    <source>
        <dbReference type="EMBL" id="ADM78630.1"/>
    </source>
</evidence>
<evidence type="ECO:0000313" key="14">
    <source>
        <dbReference type="EMBL" id="ADM78629.1"/>
    </source>
</evidence>
<name>E0ZJU1_PICSI</name>
<evidence type="ECO:0000313" key="25">
    <source>
        <dbReference type="EMBL" id="ADM78640.1"/>
    </source>
</evidence>
<evidence type="ECO:0000313" key="8">
    <source>
        <dbReference type="EMBL" id="ADM78623.1"/>
    </source>
</evidence>
<dbReference type="EMBL" id="HM203380">
    <property type="protein sequence ID" value="ADM78630.1"/>
    <property type="molecule type" value="mRNA"/>
</dbReference>
<dbReference type="EMBL" id="HM203389">
    <property type="protein sequence ID" value="ADM78639.1"/>
    <property type="molecule type" value="mRNA"/>
</dbReference>
<dbReference type="EMBL" id="HM203382">
    <property type="protein sequence ID" value="ADM78632.1"/>
    <property type="molecule type" value="mRNA"/>
</dbReference>
<dbReference type="EMBL" id="HM203392">
    <property type="protein sequence ID" value="ADM78642.1"/>
    <property type="molecule type" value="mRNA"/>
</dbReference>
<dbReference type="EMBL" id="HM203371">
    <property type="protein sequence ID" value="ADM78621.1"/>
    <property type="molecule type" value="mRNA"/>
</dbReference>
<dbReference type="EMBL" id="HM203368">
    <property type="protein sequence ID" value="ADM78618.1"/>
    <property type="molecule type" value="mRNA"/>
</dbReference>
<evidence type="ECO:0000313" key="27">
    <source>
        <dbReference type="EMBL" id="ADM78642.1"/>
    </source>
</evidence>
<evidence type="ECO:0000313" key="18">
    <source>
        <dbReference type="EMBL" id="ADM78633.1"/>
    </source>
</evidence>
<dbReference type="EMBL" id="HM203369">
    <property type="protein sequence ID" value="ADM78619.1"/>
    <property type="molecule type" value="mRNA"/>
</dbReference>
<evidence type="ECO:0000313" key="1">
    <source>
        <dbReference type="EMBL" id="ADM78616.1"/>
    </source>
</evidence>
<dbReference type="EMBL" id="HM203395">
    <property type="protein sequence ID" value="ADM78645.1"/>
    <property type="molecule type" value="mRNA"/>
</dbReference>
<evidence type="ECO:0000313" key="12">
    <source>
        <dbReference type="EMBL" id="ADM78627.1"/>
    </source>
</evidence>
<evidence type="ECO:0000313" key="21">
    <source>
        <dbReference type="EMBL" id="ADM78636.1"/>
    </source>
</evidence>
<evidence type="ECO:0000313" key="4">
    <source>
        <dbReference type="EMBL" id="ADM78619.1"/>
    </source>
</evidence>
<dbReference type="EMBL" id="HM203372">
    <property type="protein sequence ID" value="ADM78622.1"/>
    <property type="molecule type" value="mRNA"/>
</dbReference>
<evidence type="ECO:0000313" key="9">
    <source>
        <dbReference type="EMBL" id="ADM78624.1"/>
    </source>
</evidence>
<evidence type="ECO:0000313" key="35">
    <source>
        <dbReference type="EMBL" id="ADM78650.1"/>
    </source>
</evidence>
<evidence type="ECO:0000313" key="23">
    <source>
        <dbReference type="EMBL" id="ADM78638.1"/>
    </source>
</evidence>
<evidence type="ECO:0000313" key="17">
    <source>
        <dbReference type="EMBL" id="ADM78632.1"/>
    </source>
</evidence>
<accession>E0ZJU1</accession>
<evidence type="ECO:0000313" key="19">
    <source>
        <dbReference type="EMBL" id="ADM78634.1"/>
    </source>
</evidence>
<evidence type="ECO:0000313" key="10">
    <source>
        <dbReference type="EMBL" id="ADM78625.1"/>
    </source>
</evidence>
<dbReference type="EMBL" id="HM203401">
    <property type="protein sequence ID" value="ADM78651.1"/>
    <property type="molecule type" value="mRNA"/>
</dbReference>
<dbReference type="EMBL" id="HM203385">
    <property type="protein sequence ID" value="ADM78635.1"/>
    <property type="molecule type" value="mRNA"/>
</dbReference>
<dbReference type="EMBL" id="HM203400">
    <property type="protein sequence ID" value="ADM78650.1"/>
    <property type="molecule type" value="mRNA"/>
</dbReference>
<dbReference type="AlphaFoldDB" id="E0ZJU1"/>
<dbReference type="EMBL" id="HM203379">
    <property type="protein sequence ID" value="ADM78629.1"/>
    <property type="molecule type" value="mRNA"/>
</dbReference>
<dbReference type="EMBL" id="HM203390">
    <property type="protein sequence ID" value="ADM78640.1"/>
    <property type="molecule type" value="mRNA"/>
</dbReference>
<dbReference type="EMBL" id="HM203396">
    <property type="protein sequence ID" value="ADM78646.1"/>
    <property type="molecule type" value="mRNA"/>
</dbReference>
<evidence type="ECO:0000313" key="30">
    <source>
        <dbReference type="EMBL" id="ADM78645.1"/>
    </source>
</evidence>
<dbReference type="EMBL" id="HM203386">
    <property type="protein sequence ID" value="ADM78636.1"/>
    <property type="molecule type" value="mRNA"/>
</dbReference>
<dbReference type="EMBL" id="HM203377">
    <property type="protein sequence ID" value="ADM78627.1"/>
    <property type="molecule type" value="mRNA"/>
</dbReference>
<dbReference type="EMBL" id="HM203373">
    <property type="protein sequence ID" value="ADM78623.1"/>
    <property type="molecule type" value="mRNA"/>
</dbReference>
<organism evidence="1">
    <name type="scientific">Picea sitchensis</name>
    <name type="common">Sitka spruce</name>
    <name type="synonym">Pinus sitchensis</name>
    <dbReference type="NCBI Taxonomy" id="3332"/>
    <lineage>
        <taxon>Eukaryota</taxon>
        <taxon>Viridiplantae</taxon>
        <taxon>Streptophyta</taxon>
        <taxon>Embryophyta</taxon>
        <taxon>Tracheophyta</taxon>
        <taxon>Spermatophyta</taxon>
        <taxon>Pinopsida</taxon>
        <taxon>Pinidae</taxon>
        <taxon>Conifers I</taxon>
        <taxon>Pinales</taxon>
        <taxon>Pinaceae</taxon>
        <taxon>Picea</taxon>
    </lineage>
</organism>
<dbReference type="EMBL" id="HM203374">
    <property type="protein sequence ID" value="ADM78624.1"/>
    <property type="molecule type" value="mRNA"/>
</dbReference>
<evidence type="ECO:0000313" key="7">
    <source>
        <dbReference type="EMBL" id="ADM78622.1"/>
    </source>
</evidence>
<evidence type="ECO:0000313" key="6">
    <source>
        <dbReference type="EMBL" id="ADM78621.1"/>
    </source>
</evidence>
<evidence type="ECO:0000313" key="13">
    <source>
        <dbReference type="EMBL" id="ADM78628.1"/>
    </source>
</evidence>
<evidence type="ECO:0000313" key="2">
    <source>
        <dbReference type="EMBL" id="ADM78617.1"/>
    </source>
</evidence>
<dbReference type="EMBL" id="HM203393">
    <property type="protein sequence ID" value="ADM78643.1"/>
    <property type="molecule type" value="mRNA"/>
</dbReference>
<evidence type="ECO:0000313" key="3">
    <source>
        <dbReference type="EMBL" id="ADM78618.1"/>
    </source>
</evidence>
<evidence type="ECO:0000313" key="22">
    <source>
        <dbReference type="EMBL" id="ADM78637.1"/>
    </source>
</evidence>
<protein>
    <submittedName>
        <fullName evidence="1">Uncharacterized protein</fullName>
    </submittedName>
</protein>
<reference evidence="1" key="1">
    <citation type="journal article" date="2010" name="Mol. Ecol.">
        <title>Postglacial history of a widespread conifer produces inverse clines in selective neutrality tests.</title>
        <authorList>
            <person name="Holliday J.A."/>
            <person name="Yuen M."/>
            <person name="Ritland K."/>
            <person name="Aitken S.N."/>
        </authorList>
    </citation>
    <scope>NUCLEOTIDE SEQUENCE</scope>
    <source>
        <strain evidence="1">CR100</strain>
        <strain evidence="2">CR101</strain>
        <strain evidence="3">CR200</strain>
        <strain evidence="4">CR201</strain>
        <strain evidence="5">CR300</strain>
        <strain evidence="6">CR301</strain>
        <strain evidence="7">KD100</strain>
        <strain evidence="8">KD101</strain>
        <strain evidence="9">KD200</strain>
        <strain evidence="10">KD201</strain>
        <strain evidence="11">KD300</strain>
        <strain evidence="12">KD301</strain>
        <strain evidence="13">KD400</strain>
        <strain evidence="14">KD401</strain>
        <strain evidence="15">PR100</strain>
        <strain evidence="16">PR101</strain>
        <strain evidence="17">PR200</strain>
        <strain evidence="18">PR201</strain>
        <strain evidence="19">PR300</strain>
        <strain evidence="20">PR301</strain>
        <strain evidence="21">RW100</strain>
        <strain evidence="22">RW101</strain>
        <strain evidence="23">VA200</strain>
        <strain evidence="24">VA201</strain>
        <strain evidence="25">VA300</strain>
        <strain evidence="26">VA301</strain>
        <strain evidence="27">VA400</strain>
        <strain evidence="28">VA401</strain>
        <strain evidence="29">VD100</strain>
        <strain evidence="30">VD101</strain>
        <strain evidence="31">VD200</strain>
        <strain evidence="32">VD201</strain>
        <strain evidence="33">VD300</strain>
        <strain evidence="34">VD301</strain>
        <strain evidence="35">VD400</strain>
        <strain evidence="36">VD401</strain>
    </source>
</reference>